<keyword evidence="2" id="KW-0326">Glycosidase</keyword>
<dbReference type="InterPro" id="IPR011040">
    <property type="entry name" value="Sialidase"/>
</dbReference>
<dbReference type="Gene3D" id="2.120.10.10">
    <property type="match status" value="1"/>
</dbReference>
<sequence>MEASPGVILCGSSTESTINNEWRAHVEKYVEATGKWSTISIENKQDFEIIQPTFLIHSKNKIQLLFRSKRNKIITSWSGDKGENWTRTDSINVVNSNSGIDALTISKKSFLLVNNPLYQGKDWFNGRNILDVEHSKDGVHWKKLFDLENQEKGEYSYPAIIQTADGKVHVLYTYNRKYIKHVSFELNDYIFFKFQKFKMTIFKWGPFLVLEEGIFFQFRKHQNTLKPLIYKGFSVFRDILLNNAILFTDAEIRKYIT</sequence>
<dbReference type="InterPro" id="IPR036278">
    <property type="entry name" value="Sialidase_sf"/>
</dbReference>
<name>A0AB39W8D1_9FLAO</name>
<feature type="domain" description="Sialidase" evidence="1">
    <location>
        <begin position="5"/>
        <end position="170"/>
    </location>
</feature>
<organism evidence="2">
    <name type="scientific">Flavobacterium sp. WC2409</name>
    <dbReference type="NCBI Taxonomy" id="3234139"/>
    <lineage>
        <taxon>Bacteria</taxon>
        <taxon>Pseudomonadati</taxon>
        <taxon>Bacteroidota</taxon>
        <taxon>Flavobacteriia</taxon>
        <taxon>Flavobacteriales</taxon>
        <taxon>Flavobacteriaceae</taxon>
        <taxon>Flavobacterium</taxon>
    </lineage>
</organism>
<dbReference type="EC" id="3.2.1.18" evidence="2"/>
<protein>
    <submittedName>
        <fullName evidence="2">Exo-alpha-sialidase</fullName>
        <ecNumber evidence="2">3.2.1.18</ecNumber>
    </submittedName>
</protein>
<reference evidence="2" key="1">
    <citation type="submission" date="2024-07" db="EMBL/GenBank/DDBJ databases">
        <authorList>
            <person name="Biller S.J."/>
        </authorList>
    </citation>
    <scope>NUCLEOTIDE SEQUENCE</scope>
    <source>
        <strain evidence="2">WC2409</strain>
    </source>
</reference>
<accession>A0AB39W8D1</accession>
<evidence type="ECO:0000313" key="2">
    <source>
        <dbReference type="EMBL" id="XDU97141.1"/>
    </source>
</evidence>
<dbReference type="PANTHER" id="PTHR43752">
    <property type="entry name" value="BNR/ASP-BOX REPEAT FAMILY PROTEIN"/>
    <property type="match status" value="1"/>
</dbReference>
<dbReference type="GO" id="GO:0004308">
    <property type="term" value="F:exo-alpha-sialidase activity"/>
    <property type="evidence" value="ECO:0007669"/>
    <property type="project" value="UniProtKB-EC"/>
</dbReference>
<dbReference type="RefSeq" id="WP_369754085.1">
    <property type="nucleotide sequence ID" value="NZ_CP165625.1"/>
</dbReference>
<dbReference type="SUPFAM" id="SSF50939">
    <property type="entry name" value="Sialidases"/>
    <property type="match status" value="1"/>
</dbReference>
<keyword evidence="2" id="KW-0378">Hydrolase</keyword>
<gene>
    <name evidence="2" type="ORF">AB3G34_07215</name>
</gene>
<evidence type="ECO:0000259" key="1">
    <source>
        <dbReference type="Pfam" id="PF13088"/>
    </source>
</evidence>
<dbReference type="CDD" id="cd15482">
    <property type="entry name" value="Sialidase_non-viral"/>
    <property type="match status" value="1"/>
</dbReference>
<dbReference type="EMBL" id="CP165625">
    <property type="protein sequence ID" value="XDU97141.1"/>
    <property type="molecule type" value="Genomic_DNA"/>
</dbReference>
<dbReference type="Pfam" id="PF13088">
    <property type="entry name" value="BNR_2"/>
    <property type="match status" value="1"/>
</dbReference>
<dbReference type="AlphaFoldDB" id="A0AB39W8D1"/>
<dbReference type="PANTHER" id="PTHR43752:SF2">
    <property type="entry name" value="BNR_ASP-BOX REPEAT FAMILY PROTEIN"/>
    <property type="match status" value="1"/>
</dbReference>
<proteinExistence type="predicted"/>